<proteinExistence type="predicted"/>
<reference evidence="2 3" key="1">
    <citation type="submission" date="2016-10" db="EMBL/GenBank/DDBJ databases">
        <authorList>
            <person name="de Groot N.N."/>
        </authorList>
    </citation>
    <scope>NUCLEOTIDE SEQUENCE [LARGE SCALE GENOMIC DNA]</scope>
    <source>
        <strain evidence="2 3">DSM 45514</strain>
    </source>
</reference>
<name>A0A1G6NZ50_9BACL</name>
<evidence type="ECO:0000313" key="3">
    <source>
        <dbReference type="Proteomes" id="UP000199387"/>
    </source>
</evidence>
<dbReference type="Pfam" id="PF14568">
    <property type="entry name" value="SUKH_6"/>
    <property type="match status" value="1"/>
</dbReference>
<dbReference type="AlphaFoldDB" id="A0A1G6NZ50"/>
<dbReference type="SUPFAM" id="SSF160631">
    <property type="entry name" value="SMI1/KNR4-like"/>
    <property type="match status" value="1"/>
</dbReference>
<dbReference type="Gene3D" id="3.40.1580.10">
    <property type="entry name" value="SMI1/KNR4-like"/>
    <property type="match status" value="1"/>
</dbReference>
<protein>
    <submittedName>
        <fullName evidence="2">SMI1-KNR4 cell-wall</fullName>
    </submittedName>
</protein>
<evidence type="ECO:0000313" key="2">
    <source>
        <dbReference type="EMBL" id="SDC72536.1"/>
    </source>
</evidence>
<organism evidence="2 3">
    <name type="scientific">Melghirimyces thermohalophilus</name>
    <dbReference type="NCBI Taxonomy" id="1236220"/>
    <lineage>
        <taxon>Bacteria</taxon>
        <taxon>Bacillati</taxon>
        <taxon>Bacillota</taxon>
        <taxon>Bacilli</taxon>
        <taxon>Bacillales</taxon>
        <taxon>Thermoactinomycetaceae</taxon>
        <taxon>Melghirimyces</taxon>
    </lineage>
</organism>
<keyword evidence="3" id="KW-1185">Reference proteome</keyword>
<gene>
    <name evidence="2" type="ORF">SAMN04488112_11491</name>
</gene>
<accession>A0A1G6NZ50</accession>
<dbReference type="InterPro" id="IPR037883">
    <property type="entry name" value="Knr4/Smi1-like_sf"/>
</dbReference>
<evidence type="ECO:0000259" key="1">
    <source>
        <dbReference type="SMART" id="SM00860"/>
    </source>
</evidence>
<sequence length="147" mass="16728">MIMKEAIHKHIIENNPPEAIGGPVPMSEIEAAEIELGVKLPEDHKEYLHHYGSGGVPKYEMLGLRVAEFLPDTEKSFVEMTKEFREGLPKPYDKMVVVCLDYDGDPVGFLPDEPNIFVLDHESGKRLEMADSFEHLLEKLINDESFF</sequence>
<dbReference type="Proteomes" id="UP000199387">
    <property type="component" value="Unassembled WGS sequence"/>
</dbReference>
<dbReference type="InterPro" id="IPR018958">
    <property type="entry name" value="Knr4/Smi1-like_dom"/>
</dbReference>
<dbReference type="EMBL" id="FMZA01000014">
    <property type="protein sequence ID" value="SDC72536.1"/>
    <property type="molecule type" value="Genomic_DNA"/>
</dbReference>
<feature type="domain" description="Knr4/Smi1-like" evidence="1">
    <location>
        <begin position="23"/>
        <end position="139"/>
    </location>
</feature>
<dbReference type="SMART" id="SM00860">
    <property type="entry name" value="SMI1_KNR4"/>
    <property type="match status" value="1"/>
</dbReference>